<keyword evidence="1" id="KW-0812">Transmembrane</keyword>
<evidence type="ECO:0000313" key="2">
    <source>
        <dbReference type="EMBL" id="QKV19235.1"/>
    </source>
</evidence>
<evidence type="ECO:0000313" key="3">
    <source>
        <dbReference type="Proteomes" id="UP000509367"/>
    </source>
</evidence>
<evidence type="ECO:0000256" key="1">
    <source>
        <dbReference type="SAM" id="Phobius"/>
    </source>
</evidence>
<keyword evidence="3" id="KW-1185">Reference proteome</keyword>
<dbReference type="Proteomes" id="UP000509367">
    <property type="component" value="Chromosome"/>
</dbReference>
<keyword evidence="1" id="KW-1133">Transmembrane helix</keyword>
<accession>A0A6N1VHR0</accession>
<dbReference type="KEGG" id="orm:HTY61_12600"/>
<feature type="transmembrane region" description="Helical" evidence="1">
    <location>
        <begin position="42"/>
        <end position="59"/>
    </location>
</feature>
<gene>
    <name evidence="2" type="ORF">HTY61_12600</name>
</gene>
<organism evidence="2 3">
    <name type="scientific">Oricola thermophila</name>
    <dbReference type="NCBI Taxonomy" id="2742145"/>
    <lineage>
        <taxon>Bacteria</taxon>
        <taxon>Pseudomonadati</taxon>
        <taxon>Pseudomonadota</taxon>
        <taxon>Alphaproteobacteria</taxon>
        <taxon>Hyphomicrobiales</taxon>
        <taxon>Ahrensiaceae</taxon>
        <taxon>Oricola</taxon>
    </lineage>
</organism>
<feature type="transmembrane region" description="Helical" evidence="1">
    <location>
        <begin position="12"/>
        <end position="36"/>
    </location>
</feature>
<reference evidence="2 3" key="1">
    <citation type="submission" date="2020-06" db="EMBL/GenBank/DDBJ databases">
        <title>Oricola thermophila sp. nov. isolated from a tidal sediments.</title>
        <authorList>
            <person name="Kwon K.K."/>
            <person name="Yang S.-H."/>
            <person name="Park M.-J."/>
        </authorList>
    </citation>
    <scope>NUCLEOTIDE SEQUENCE [LARGE SCALE GENOMIC DNA]</scope>
    <source>
        <strain evidence="2 3">MEBiC13590</strain>
    </source>
</reference>
<name>A0A6N1VHR0_9HYPH</name>
<keyword evidence="1" id="KW-0472">Membrane</keyword>
<dbReference type="EMBL" id="CP054836">
    <property type="protein sequence ID" value="QKV19235.1"/>
    <property type="molecule type" value="Genomic_DNA"/>
</dbReference>
<dbReference type="AlphaFoldDB" id="A0A6N1VHR0"/>
<protein>
    <submittedName>
        <fullName evidence="2">DUF4405 domain-containing protein</fullName>
    </submittedName>
</protein>
<proteinExistence type="predicted"/>
<dbReference type="RefSeq" id="WP_175277127.1">
    <property type="nucleotide sequence ID" value="NZ_CP054836.1"/>
</dbReference>
<sequence>MPSFLSRYATPLITGLFVVSLVSGVALFFHLGSAYFHSMHEWLSMVLILPFVLHLWKNWRPFANYFKRPAMAVALAVSLVAGVAFALPAMTSGTTGGPGGRPEFAMVRAMQNAPISVVAPVFGQDGEGLAESLREKGFSVASTEDTLNAIAEASGKSSTEVAAVLSASMQGGAAAR</sequence>
<feature type="transmembrane region" description="Helical" evidence="1">
    <location>
        <begin position="71"/>
        <end position="90"/>
    </location>
</feature>